<accession>A0A9P4VPP6</accession>
<gene>
    <name evidence="1" type="ORF">M501DRAFT_996088</name>
</gene>
<organism evidence="1 2">
    <name type="scientific">Patellaria atrata CBS 101060</name>
    <dbReference type="NCBI Taxonomy" id="1346257"/>
    <lineage>
        <taxon>Eukaryota</taxon>
        <taxon>Fungi</taxon>
        <taxon>Dikarya</taxon>
        <taxon>Ascomycota</taxon>
        <taxon>Pezizomycotina</taxon>
        <taxon>Dothideomycetes</taxon>
        <taxon>Dothideomycetes incertae sedis</taxon>
        <taxon>Patellariales</taxon>
        <taxon>Patellariaceae</taxon>
        <taxon>Patellaria</taxon>
    </lineage>
</organism>
<name>A0A9P4VPP6_9PEZI</name>
<keyword evidence="2" id="KW-1185">Reference proteome</keyword>
<proteinExistence type="predicted"/>
<dbReference type="EMBL" id="MU006101">
    <property type="protein sequence ID" value="KAF2836952.1"/>
    <property type="molecule type" value="Genomic_DNA"/>
</dbReference>
<dbReference type="InterPro" id="IPR013083">
    <property type="entry name" value="Znf_RING/FYVE/PHD"/>
</dbReference>
<dbReference type="Gene3D" id="3.30.40.10">
    <property type="entry name" value="Zinc/RING finger domain, C3HC4 (zinc finger)"/>
    <property type="match status" value="1"/>
</dbReference>
<evidence type="ECO:0008006" key="3">
    <source>
        <dbReference type="Google" id="ProtNLM"/>
    </source>
</evidence>
<evidence type="ECO:0000313" key="2">
    <source>
        <dbReference type="Proteomes" id="UP000799429"/>
    </source>
</evidence>
<sequence length="434" mass="50128">MAYVSDSIRKLPSRITFVNSLRMIDMNTLDADDRKCFVCMNTYWEDRGDGSAEHPVRIHDGHHMGVDCAIILYTNLGDHKTNNCPVCRKQLFNDRHYLAGTRVYEGHSHPVYADNYDVDSPPTYDDVNLSRDIYWDTINDMMNPRSSTEVTAGLVADMSFIQTPITVDLHAAIHEHIPYQTYQHDAAYILENPQIALLVVFSHAVCDALVGLNNRQLPVWDLFLHLRDSLRARVESNRIYLMAMFEHHRTEHTWEDVHRALESRIDLFLMGKVLPPMIYNCGRRLGRARWPGVNTPDAFLDKAYQAVIGAYGVMIEVSPALLPFNGWILFRRWYGTQWRDHDLTADTAWRGIIWGCVVDRLKEMRGQRMSPFAVFRLLCRETEEKVKEVLLAGMVDERVRKQLLPRCGERFAADAPMIYLEVVEAAVRRERGFA</sequence>
<dbReference type="Proteomes" id="UP000799429">
    <property type="component" value="Unassembled WGS sequence"/>
</dbReference>
<dbReference type="SUPFAM" id="SSF57850">
    <property type="entry name" value="RING/U-box"/>
    <property type="match status" value="1"/>
</dbReference>
<protein>
    <recommendedName>
        <fullName evidence="3">RING-type domain-containing protein</fullName>
    </recommendedName>
</protein>
<reference evidence="1" key="1">
    <citation type="journal article" date="2020" name="Stud. Mycol.">
        <title>101 Dothideomycetes genomes: a test case for predicting lifestyles and emergence of pathogens.</title>
        <authorList>
            <person name="Haridas S."/>
            <person name="Albert R."/>
            <person name="Binder M."/>
            <person name="Bloem J."/>
            <person name="Labutti K."/>
            <person name="Salamov A."/>
            <person name="Andreopoulos B."/>
            <person name="Baker S."/>
            <person name="Barry K."/>
            <person name="Bills G."/>
            <person name="Bluhm B."/>
            <person name="Cannon C."/>
            <person name="Castanera R."/>
            <person name="Culley D."/>
            <person name="Daum C."/>
            <person name="Ezra D."/>
            <person name="Gonzalez J."/>
            <person name="Henrissat B."/>
            <person name="Kuo A."/>
            <person name="Liang C."/>
            <person name="Lipzen A."/>
            <person name="Lutzoni F."/>
            <person name="Magnuson J."/>
            <person name="Mondo S."/>
            <person name="Nolan M."/>
            <person name="Ohm R."/>
            <person name="Pangilinan J."/>
            <person name="Park H.-J."/>
            <person name="Ramirez L."/>
            <person name="Alfaro M."/>
            <person name="Sun H."/>
            <person name="Tritt A."/>
            <person name="Yoshinaga Y."/>
            <person name="Zwiers L.-H."/>
            <person name="Turgeon B."/>
            <person name="Goodwin S."/>
            <person name="Spatafora J."/>
            <person name="Crous P."/>
            <person name="Grigoriev I."/>
        </authorList>
    </citation>
    <scope>NUCLEOTIDE SEQUENCE</scope>
    <source>
        <strain evidence="1">CBS 101060</strain>
    </source>
</reference>
<comment type="caution">
    <text evidence="1">The sequence shown here is derived from an EMBL/GenBank/DDBJ whole genome shotgun (WGS) entry which is preliminary data.</text>
</comment>
<evidence type="ECO:0000313" key="1">
    <source>
        <dbReference type="EMBL" id="KAF2836952.1"/>
    </source>
</evidence>
<dbReference type="AlphaFoldDB" id="A0A9P4VPP6"/>